<proteinExistence type="predicted"/>
<evidence type="ECO:0000259" key="2">
    <source>
        <dbReference type="Pfam" id="PF00078"/>
    </source>
</evidence>
<feature type="domain" description="Reverse transcriptase/retrotransposon-derived protein RNase H-like" evidence="3">
    <location>
        <begin position="480"/>
        <end position="533"/>
    </location>
</feature>
<evidence type="ECO:0000259" key="3">
    <source>
        <dbReference type="Pfam" id="PF17919"/>
    </source>
</evidence>
<accession>A0A438FSQ6</accession>
<dbReference type="CDD" id="cd01647">
    <property type="entry name" value="RT_LTR"/>
    <property type="match status" value="1"/>
</dbReference>
<dbReference type="InterPro" id="IPR043502">
    <property type="entry name" value="DNA/RNA_pol_sf"/>
</dbReference>
<dbReference type="InterPro" id="IPR051320">
    <property type="entry name" value="Viral_Replic_Matur_Polypro"/>
</dbReference>
<feature type="region of interest" description="Disordered" evidence="1">
    <location>
        <begin position="31"/>
        <end position="54"/>
    </location>
</feature>
<dbReference type="Gene3D" id="3.30.70.270">
    <property type="match status" value="1"/>
</dbReference>
<name>A0A438FSQ6_VITVI</name>
<dbReference type="AlphaFoldDB" id="A0A438FSQ6"/>
<dbReference type="InterPro" id="IPR043128">
    <property type="entry name" value="Rev_trsase/Diguanyl_cyclase"/>
</dbReference>
<dbReference type="SUPFAM" id="SSF56672">
    <property type="entry name" value="DNA/RNA polymerases"/>
    <property type="match status" value="1"/>
</dbReference>
<dbReference type="EMBL" id="QGNW01000754">
    <property type="protein sequence ID" value="RVW62971.1"/>
    <property type="molecule type" value="Genomic_DNA"/>
</dbReference>
<dbReference type="InterPro" id="IPR000477">
    <property type="entry name" value="RT_dom"/>
</dbReference>
<dbReference type="PANTHER" id="PTHR33064:SF39">
    <property type="match status" value="1"/>
</dbReference>
<sequence length="652" mass="74409">MDGMQNDLSQKIDNLQYSISRLTNLNTVQEKGRFPSQPHQNPKGIHEVETHEGESSQVRDVKALITLRSVNANPEKELIKEELMKKRTSPPFPQALHGKKGIKNASEILEVLRQVKVNIPLLDMIKQVPTYAKFLKDLCTIKRGLNVNKKAFLTDKNGLMQLTFGNMTLELNIFHMSKKLITPEEEEGPEEVCIIDTLVEEHCNQNMQDELNESLEDLEEGLSEPADVLATLQGWRRKEEILPLFNKEEGQDDEISLLEVLKRCKKAIGWQISDLKGISPLPLGESYSSGTKEVRITVVQNEKGRNCYTPHFRLEVLERVSGHPFYCFLDGYSGYFQIEIDVEDQEKTTFTCPFGTYAYRRMPFGLCNAPATFQRCMLSIFSDMVERIMEVFMDDITIYGGTFEECLVNLEAVLKRCIEKDLVLNWEKCHFMVHQGIVLGHIISEKGIEVDKAKVELIAKLPSPTTVKGVRQFLGHAGAPNWQLPFEVMCDASDFAIGAVLGQREDGKPYVIYYASKTLNEAQRNYTTTEKELDKKGVENVVADHLSRLAIAHNSHVLPINDDFPEESLMLLEKAPWYSHIANYLVTGEVPREWKAQDRKHFFAKIHAYYWEEPFLFKHCADQIIRKCVPEEEKQGILSHCHENACGGHFAS</sequence>
<feature type="domain" description="Reverse transcriptase" evidence="2">
    <location>
        <begin position="302"/>
        <end position="443"/>
    </location>
</feature>
<dbReference type="InterPro" id="IPR041577">
    <property type="entry name" value="RT_RNaseH_2"/>
</dbReference>
<evidence type="ECO:0000256" key="1">
    <source>
        <dbReference type="SAM" id="MobiDB-lite"/>
    </source>
</evidence>
<feature type="compositionally biased region" description="Basic and acidic residues" evidence="1">
    <location>
        <begin position="44"/>
        <end position="54"/>
    </location>
</feature>
<reference evidence="4 5" key="1">
    <citation type="journal article" date="2018" name="PLoS Genet.">
        <title>Population sequencing reveals clonal diversity and ancestral inbreeding in the grapevine cultivar Chardonnay.</title>
        <authorList>
            <person name="Roach M.J."/>
            <person name="Johnson D.L."/>
            <person name="Bohlmann J."/>
            <person name="van Vuuren H.J."/>
            <person name="Jones S.J."/>
            <person name="Pretorius I.S."/>
            <person name="Schmidt S.A."/>
            <person name="Borneman A.R."/>
        </authorList>
    </citation>
    <scope>NUCLEOTIDE SEQUENCE [LARGE SCALE GENOMIC DNA]</scope>
    <source>
        <strain evidence="5">cv. Chardonnay</strain>
        <tissue evidence="4">Leaf</tissue>
    </source>
</reference>
<dbReference type="Proteomes" id="UP000288805">
    <property type="component" value="Unassembled WGS sequence"/>
</dbReference>
<evidence type="ECO:0000313" key="4">
    <source>
        <dbReference type="EMBL" id="RVW62971.1"/>
    </source>
</evidence>
<protein>
    <submittedName>
        <fullName evidence="4">Retrovirus-related Pol polyprotein from transposon 17.6</fullName>
    </submittedName>
</protein>
<comment type="caution">
    <text evidence="4">The sequence shown here is derived from an EMBL/GenBank/DDBJ whole genome shotgun (WGS) entry which is preliminary data.</text>
</comment>
<dbReference type="Pfam" id="PF17919">
    <property type="entry name" value="RT_RNaseH_2"/>
    <property type="match status" value="1"/>
</dbReference>
<evidence type="ECO:0000313" key="5">
    <source>
        <dbReference type="Proteomes" id="UP000288805"/>
    </source>
</evidence>
<dbReference type="PANTHER" id="PTHR33064">
    <property type="entry name" value="POL PROTEIN"/>
    <property type="match status" value="1"/>
</dbReference>
<dbReference type="Pfam" id="PF00078">
    <property type="entry name" value="RVT_1"/>
    <property type="match status" value="1"/>
</dbReference>
<gene>
    <name evidence="4" type="primary">pol_1126</name>
    <name evidence="4" type="ORF">CK203_062379</name>
</gene>
<dbReference type="Gene3D" id="3.10.10.10">
    <property type="entry name" value="HIV Type 1 Reverse Transcriptase, subunit A, domain 1"/>
    <property type="match status" value="1"/>
</dbReference>
<organism evidence="4 5">
    <name type="scientific">Vitis vinifera</name>
    <name type="common">Grape</name>
    <dbReference type="NCBI Taxonomy" id="29760"/>
    <lineage>
        <taxon>Eukaryota</taxon>
        <taxon>Viridiplantae</taxon>
        <taxon>Streptophyta</taxon>
        <taxon>Embryophyta</taxon>
        <taxon>Tracheophyta</taxon>
        <taxon>Spermatophyta</taxon>
        <taxon>Magnoliopsida</taxon>
        <taxon>eudicotyledons</taxon>
        <taxon>Gunneridae</taxon>
        <taxon>Pentapetalae</taxon>
        <taxon>rosids</taxon>
        <taxon>Vitales</taxon>
        <taxon>Vitaceae</taxon>
        <taxon>Viteae</taxon>
        <taxon>Vitis</taxon>
    </lineage>
</organism>